<dbReference type="AlphaFoldDB" id="A0A1I6FMJ0"/>
<dbReference type="Pfam" id="PF24444">
    <property type="entry name" value="DUF7563"/>
    <property type="match status" value="1"/>
</dbReference>
<evidence type="ECO:0008006" key="4">
    <source>
        <dbReference type="Google" id="ProtNLM"/>
    </source>
</evidence>
<organism evidence="2 3">
    <name type="scientific">Halorubrum sodomense</name>
    <dbReference type="NCBI Taxonomy" id="35743"/>
    <lineage>
        <taxon>Archaea</taxon>
        <taxon>Methanobacteriati</taxon>
        <taxon>Methanobacteriota</taxon>
        <taxon>Stenosarchaea group</taxon>
        <taxon>Halobacteria</taxon>
        <taxon>Halobacteriales</taxon>
        <taxon>Haloferacaceae</taxon>
        <taxon>Halorubrum</taxon>
    </lineage>
</organism>
<reference evidence="3" key="1">
    <citation type="submission" date="2016-10" db="EMBL/GenBank/DDBJ databases">
        <authorList>
            <person name="Varghese N."/>
            <person name="Submissions S."/>
        </authorList>
    </citation>
    <scope>NUCLEOTIDE SEQUENCE [LARGE SCALE GENOMIC DNA]</scope>
    <source>
        <strain evidence="3">RD 26</strain>
    </source>
</reference>
<name>A0A1I6FMJ0_HALSD</name>
<evidence type="ECO:0000313" key="2">
    <source>
        <dbReference type="EMBL" id="SFR31150.1"/>
    </source>
</evidence>
<evidence type="ECO:0000313" key="3">
    <source>
        <dbReference type="Proteomes" id="UP000198932"/>
    </source>
</evidence>
<proteinExistence type="predicted"/>
<dbReference type="Proteomes" id="UP000198932">
    <property type="component" value="Unassembled WGS sequence"/>
</dbReference>
<gene>
    <name evidence="2" type="ORF">SAMN04487937_0991</name>
</gene>
<evidence type="ECO:0000256" key="1">
    <source>
        <dbReference type="SAM" id="MobiDB-lite"/>
    </source>
</evidence>
<dbReference type="InterPro" id="IPR055985">
    <property type="entry name" value="DUF7563"/>
</dbReference>
<feature type="region of interest" description="Disordered" evidence="1">
    <location>
        <begin position="61"/>
        <end position="86"/>
    </location>
</feature>
<dbReference type="RefSeq" id="WP_092920441.1">
    <property type="nucleotide sequence ID" value="NZ_FOYN01000001.1"/>
</dbReference>
<accession>A0A1I6FMJ0</accession>
<keyword evidence="3" id="KW-1185">Reference proteome</keyword>
<sequence length="86" mass="9284">MNRQIGGSDETAQCRYCDGHVSDRFRAVFGDEDDVAHRCLGCDCFRRISRGSAAGVDVDLVDPAEDPNRNRGQRVGAALRADGGSL</sequence>
<dbReference type="STRING" id="35743.SAMN04487937_0991"/>
<protein>
    <recommendedName>
        <fullName evidence="4">Small CPxCG-related zinc finger protein</fullName>
    </recommendedName>
</protein>
<dbReference type="EMBL" id="FOYN01000001">
    <property type="protein sequence ID" value="SFR31150.1"/>
    <property type="molecule type" value="Genomic_DNA"/>
</dbReference>